<protein>
    <submittedName>
        <fullName evidence="1">Cell surface protein</fullName>
    </submittedName>
</protein>
<gene>
    <name evidence="1" type="ORF">K460DRAFT_269491</name>
</gene>
<accession>A0A9P4GQ74</accession>
<dbReference type="EMBL" id="ML976614">
    <property type="protein sequence ID" value="KAF1850683.1"/>
    <property type="molecule type" value="Genomic_DNA"/>
</dbReference>
<reference evidence="1" key="1">
    <citation type="submission" date="2020-01" db="EMBL/GenBank/DDBJ databases">
        <authorList>
            <consortium name="DOE Joint Genome Institute"/>
            <person name="Haridas S."/>
            <person name="Albert R."/>
            <person name="Binder M."/>
            <person name="Bloem J."/>
            <person name="Labutti K."/>
            <person name="Salamov A."/>
            <person name="Andreopoulos B."/>
            <person name="Baker S.E."/>
            <person name="Barry K."/>
            <person name="Bills G."/>
            <person name="Bluhm B.H."/>
            <person name="Cannon C."/>
            <person name="Castanera R."/>
            <person name="Culley D.E."/>
            <person name="Daum C."/>
            <person name="Ezra D."/>
            <person name="Gonzalez J.B."/>
            <person name="Henrissat B."/>
            <person name="Kuo A."/>
            <person name="Liang C."/>
            <person name="Lipzen A."/>
            <person name="Lutzoni F."/>
            <person name="Magnuson J."/>
            <person name="Mondo S."/>
            <person name="Nolan M."/>
            <person name="Ohm R."/>
            <person name="Pangilinan J."/>
            <person name="Park H.-J."/>
            <person name="Ramirez L."/>
            <person name="Alfaro M."/>
            <person name="Sun H."/>
            <person name="Tritt A."/>
            <person name="Yoshinaga Y."/>
            <person name="Zwiers L.-H."/>
            <person name="Turgeon B.G."/>
            <person name="Goodwin S.B."/>
            <person name="Spatafora J.W."/>
            <person name="Crous P.W."/>
            <person name="Grigoriev I.V."/>
        </authorList>
    </citation>
    <scope>NUCLEOTIDE SEQUENCE</scope>
    <source>
        <strain evidence="1">CBS 394.84</strain>
    </source>
</reference>
<dbReference type="GeneID" id="63844826"/>
<proteinExistence type="predicted"/>
<dbReference type="Proteomes" id="UP000800039">
    <property type="component" value="Unassembled WGS sequence"/>
</dbReference>
<sequence length="253" mass="28427">MEPSRATVIVPLYIWPCSSADWQPLFDTILAHPSVEFLVIINPSSGPGAEPLPGHDYEREIPKLNASPNVTTIGYVRIDYCRKPLHDACEEIDRYAGWMPSSGSDVSGLGLQGIYLDETPNHFSAGRRLYLEALHQHIKNTEGLLGQRLVVHNPGTPPDADLASPAVVDIIVTCEEPYQKYAGDETQQRLQDYFIHRSRSAYQISGVPKELIREVTRELRRKGAYVFATSLTEDFYEDFGACWKEFVTAMKVD</sequence>
<dbReference type="InterPro" id="IPR021986">
    <property type="entry name" value="Spherulin4"/>
</dbReference>
<dbReference type="PANTHER" id="PTHR35040">
    <property type="match status" value="1"/>
</dbReference>
<name>A0A9P4GQ74_9PLEO</name>
<dbReference type="AlphaFoldDB" id="A0A9P4GQ74"/>
<comment type="caution">
    <text evidence="1">The sequence shown here is derived from an EMBL/GenBank/DDBJ whole genome shotgun (WGS) entry which is preliminary data.</text>
</comment>
<keyword evidence="2" id="KW-1185">Reference proteome</keyword>
<evidence type="ECO:0000313" key="1">
    <source>
        <dbReference type="EMBL" id="KAF1850683.1"/>
    </source>
</evidence>
<dbReference type="PANTHER" id="PTHR35040:SF8">
    <property type="entry name" value="SURFACE PROTEIN, PUTATIVE (AFU_ORTHOLOGUE AFUA_4G14085)-RELATED"/>
    <property type="match status" value="1"/>
</dbReference>
<organism evidence="1 2">
    <name type="scientific">Cucurbitaria berberidis CBS 394.84</name>
    <dbReference type="NCBI Taxonomy" id="1168544"/>
    <lineage>
        <taxon>Eukaryota</taxon>
        <taxon>Fungi</taxon>
        <taxon>Dikarya</taxon>
        <taxon>Ascomycota</taxon>
        <taxon>Pezizomycotina</taxon>
        <taxon>Dothideomycetes</taxon>
        <taxon>Pleosporomycetidae</taxon>
        <taxon>Pleosporales</taxon>
        <taxon>Pleosporineae</taxon>
        <taxon>Cucurbitariaceae</taxon>
        <taxon>Cucurbitaria</taxon>
    </lineage>
</organism>
<dbReference type="OrthoDB" id="5342184at2759"/>
<dbReference type="Pfam" id="PF12138">
    <property type="entry name" value="Spherulin4"/>
    <property type="match status" value="1"/>
</dbReference>
<evidence type="ECO:0000313" key="2">
    <source>
        <dbReference type="Proteomes" id="UP000800039"/>
    </source>
</evidence>
<dbReference type="RefSeq" id="XP_040793246.1">
    <property type="nucleotide sequence ID" value="XM_040927573.1"/>
</dbReference>